<comment type="caution">
    <text evidence="9">The sequence shown here is derived from an EMBL/GenBank/DDBJ whole genome shotgun (WGS) entry which is preliminary data.</text>
</comment>
<dbReference type="OrthoDB" id="10254730at2759"/>
<evidence type="ECO:0000313" key="9">
    <source>
        <dbReference type="EMBL" id="KAB8345955.1"/>
    </source>
</evidence>
<dbReference type="Pfam" id="PF04042">
    <property type="entry name" value="DNA_pol_E_B"/>
    <property type="match status" value="1"/>
</dbReference>
<reference evidence="9 10" key="1">
    <citation type="submission" date="2019-06" db="EMBL/GenBank/DDBJ databases">
        <title>A chromosomal-level reference genome of Carpinus fangiana (Coryloideae, Betulaceae).</title>
        <authorList>
            <person name="Yang X."/>
            <person name="Wang Z."/>
            <person name="Zhang L."/>
            <person name="Hao G."/>
            <person name="Liu J."/>
            <person name="Yang Y."/>
        </authorList>
    </citation>
    <scope>NUCLEOTIDE SEQUENCE [LARGE SCALE GENOMIC DNA]</scope>
    <source>
        <strain evidence="9">Cfa_2016G</strain>
        <tissue evidence="9">Leaf</tissue>
    </source>
</reference>
<dbReference type="Proteomes" id="UP000327013">
    <property type="component" value="Unassembled WGS sequence"/>
</dbReference>
<feature type="region of interest" description="Disordered" evidence="7">
    <location>
        <begin position="696"/>
        <end position="725"/>
    </location>
</feature>
<protein>
    <recommendedName>
        <fullName evidence="6">DNA polymerase II subunit 2</fullName>
    </recommendedName>
</protein>
<evidence type="ECO:0000256" key="2">
    <source>
        <dbReference type="ARBA" id="ARBA00009560"/>
    </source>
</evidence>
<proteinExistence type="inferred from homology"/>
<gene>
    <name evidence="9" type="ORF">FH972_023007</name>
</gene>
<feature type="compositionally biased region" description="Pro residues" evidence="7">
    <location>
        <begin position="10"/>
        <end position="23"/>
    </location>
</feature>
<feature type="domain" description="DNA polymerase alpha/delta/epsilon subunit B" evidence="8">
    <location>
        <begin position="485"/>
        <end position="782"/>
    </location>
</feature>
<keyword evidence="5" id="KW-0539">Nucleus</keyword>
<feature type="region of interest" description="Disordered" evidence="7">
    <location>
        <begin position="202"/>
        <end position="235"/>
    </location>
</feature>
<evidence type="ECO:0000256" key="5">
    <source>
        <dbReference type="ARBA" id="ARBA00023242"/>
    </source>
</evidence>
<feature type="region of interest" description="Disordered" evidence="7">
    <location>
        <begin position="1"/>
        <end position="73"/>
    </location>
</feature>
<dbReference type="GO" id="GO:0008622">
    <property type="term" value="C:epsilon DNA polymerase complex"/>
    <property type="evidence" value="ECO:0007669"/>
    <property type="project" value="InterPro"/>
</dbReference>
<evidence type="ECO:0000313" key="10">
    <source>
        <dbReference type="Proteomes" id="UP000327013"/>
    </source>
</evidence>
<dbReference type="GO" id="GO:0006261">
    <property type="term" value="P:DNA-templated DNA replication"/>
    <property type="evidence" value="ECO:0007669"/>
    <property type="project" value="InterPro"/>
</dbReference>
<dbReference type="InterPro" id="IPR016266">
    <property type="entry name" value="POLE2"/>
</dbReference>
<keyword evidence="10" id="KW-1185">Reference proteome</keyword>
<comment type="subcellular location">
    <subcellularLocation>
        <location evidence="1">Nucleus</location>
    </subcellularLocation>
</comment>
<sequence>MASADSMLPPATPAPKNPNPIPSSSPAFATPAHPIRLQDPAARRHPSAFITTANTDDRVAENSPPPQPVQAPRAAHVLPISLPPTTLRPIAFRTFTKKHNLTLTSSALAALASFVGKNCGQKWREEGLAELVLEEIARSWKKADGRVIVDANDAEGGPKLKGILKTLEGSMSGGRIVGASTAGIHGGLSRHDSFLGISDRPGMDRTDSNESFGMSGLDVGAGSGLGGDEEDQEGHRDVRQWLKVVGAAEQPRMVYHPSRKQFERSRATASLFPDPAQKTELFKQRYHLFNQRILRNESFQAPTIARSKNSATPLAYQLTSIANLLGRSGSGHLLLGLLSVSPAGTLAINDLTGSIMLDLEQALPFNDIDTWLCPGMIVLVDGIYEEEYNPAGGKLGNIGGIGGTLGGRFVGFSIGAPRCETRAETLGLSDPSGADIGIISGGFGWVDFLGVGSERALGSKMQKIERRLLHDKRSPTAETTGRNKIVMLGEVNLDIPMTLPSLRAILGRYADSASDEVPTSFVLMGSFISHAAMSSPASHSAATSVESDTSSIAYKEHFDALAAVLADFPVLLRNSTFIFVPGDNDPWPSASTAGAATAVPRNAVPEMFTSRIKRAFASANANTDPAKDKKTAGEAIWTSNPSRLTLFGPSQEIAFFRDDVSGRLRRNAITLKKQQQQEPDGGEDAVMSGALPSEATQAADTNSNGMDVDGDGGANGARQKADGPVDQAKAHARRLTKTLLDQSHLSPFPLATRPVHWSYAHALSLYPLPSALVLCDAEAEAFALVYQGCCVVNPGKLISPAGSGGGKTRARWIEYDIVTKRGKVKELMS</sequence>
<keyword evidence="3" id="KW-0235">DNA replication</keyword>
<evidence type="ECO:0000256" key="7">
    <source>
        <dbReference type="SAM" id="MobiDB-lite"/>
    </source>
</evidence>
<feature type="compositionally biased region" description="Polar residues" evidence="7">
    <location>
        <begin position="696"/>
        <end position="705"/>
    </location>
</feature>
<evidence type="ECO:0000256" key="1">
    <source>
        <dbReference type="ARBA" id="ARBA00004123"/>
    </source>
</evidence>
<name>A0A5N6KW65_9ROSI</name>
<evidence type="ECO:0000259" key="8">
    <source>
        <dbReference type="Pfam" id="PF04042"/>
    </source>
</evidence>
<dbReference type="EMBL" id="VIBQ01000013">
    <property type="protein sequence ID" value="KAB8345955.1"/>
    <property type="molecule type" value="Genomic_DNA"/>
</dbReference>
<keyword evidence="4" id="KW-0238">DNA-binding</keyword>
<dbReference type="GO" id="GO:0042276">
    <property type="term" value="P:error-prone translesion synthesis"/>
    <property type="evidence" value="ECO:0007669"/>
    <property type="project" value="TreeGrafter"/>
</dbReference>
<accession>A0A5N6KW65</accession>
<dbReference type="PANTHER" id="PTHR12708:SF0">
    <property type="entry name" value="DNA POLYMERASE EPSILON SUBUNIT 2"/>
    <property type="match status" value="1"/>
</dbReference>
<comment type="similarity">
    <text evidence="2">Belongs to the DNA polymerase epsilon subunit B family.</text>
</comment>
<organism evidence="9 10">
    <name type="scientific">Carpinus fangiana</name>
    <dbReference type="NCBI Taxonomy" id="176857"/>
    <lineage>
        <taxon>Eukaryota</taxon>
        <taxon>Viridiplantae</taxon>
        <taxon>Streptophyta</taxon>
        <taxon>Embryophyta</taxon>
        <taxon>Tracheophyta</taxon>
        <taxon>Spermatophyta</taxon>
        <taxon>Magnoliopsida</taxon>
        <taxon>eudicotyledons</taxon>
        <taxon>Gunneridae</taxon>
        <taxon>Pentapetalae</taxon>
        <taxon>rosids</taxon>
        <taxon>fabids</taxon>
        <taxon>Fagales</taxon>
        <taxon>Betulaceae</taxon>
        <taxon>Carpinus</taxon>
    </lineage>
</organism>
<dbReference type="PANTHER" id="PTHR12708">
    <property type="entry name" value="DNA POLYMERASE EPSILON SUBUNIT B"/>
    <property type="match status" value="1"/>
</dbReference>
<dbReference type="GO" id="GO:0003677">
    <property type="term" value="F:DNA binding"/>
    <property type="evidence" value="ECO:0007669"/>
    <property type="project" value="UniProtKB-KW"/>
</dbReference>
<evidence type="ECO:0000256" key="4">
    <source>
        <dbReference type="ARBA" id="ARBA00023125"/>
    </source>
</evidence>
<evidence type="ECO:0000256" key="6">
    <source>
        <dbReference type="ARBA" id="ARBA00032930"/>
    </source>
</evidence>
<evidence type="ECO:0000256" key="3">
    <source>
        <dbReference type="ARBA" id="ARBA00022705"/>
    </source>
</evidence>
<dbReference type="InterPro" id="IPR007185">
    <property type="entry name" value="DNA_pol_a/d/e_bsu"/>
</dbReference>
<dbReference type="AlphaFoldDB" id="A0A5N6KW65"/>